<feature type="non-terminal residue" evidence="3">
    <location>
        <position position="1"/>
    </location>
</feature>
<dbReference type="Gramene" id="TVU13352">
    <property type="protein sequence ID" value="TVU13352"/>
    <property type="gene ID" value="EJB05_40404"/>
</dbReference>
<organism evidence="3 4">
    <name type="scientific">Eragrostis curvula</name>
    <name type="common">weeping love grass</name>
    <dbReference type="NCBI Taxonomy" id="38414"/>
    <lineage>
        <taxon>Eukaryota</taxon>
        <taxon>Viridiplantae</taxon>
        <taxon>Streptophyta</taxon>
        <taxon>Embryophyta</taxon>
        <taxon>Tracheophyta</taxon>
        <taxon>Spermatophyta</taxon>
        <taxon>Magnoliopsida</taxon>
        <taxon>Liliopsida</taxon>
        <taxon>Poales</taxon>
        <taxon>Poaceae</taxon>
        <taxon>PACMAD clade</taxon>
        <taxon>Chloridoideae</taxon>
        <taxon>Eragrostideae</taxon>
        <taxon>Eragrostidinae</taxon>
        <taxon>Eragrostis</taxon>
    </lineage>
</organism>
<dbReference type="EMBL" id="RWGY01000034">
    <property type="protein sequence ID" value="TVU13352.1"/>
    <property type="molecule type" value="Genomic_DNA"/>
</dbReference>
<feature type="domain" description="F-box/LRR-repeat protein 15/At3g58940/PEG3-like LRR" evidence="2">
    <location>
        <begin position="17"/>
        <end position="123"/>
    </location>
</feature>
<feature type="region of interest" description="Disordered" evidence="1">
    <location>
        <begin position="194"/>
        <end position="214"/>
    </location>
</feature>
<dbReference type="InterPro" id="IPR032675">
    <property type="entry name" value="LRR_dom_sf"/>
</dbReference>
<feature type="compositionally biased region" description="Low complexity" evidence="1">
    <location>
        <begin position="200"/>
        <end position="214"/>
    </location>
</feature>
<evidence type="ECO:0000259" key="2">
    <source>
        <dbReference type="Pfam" id="PF24758"/>
    </source>
</evidence>
<dbReference type="Gene3D" id="3.80.10.10">
    <property type="entry name" value="Ribonuclease Inhibitor"/>
    <property type="match status" value="1"/>
</dbReference>
<reference evidence="3 4" key="1">
    <citation type="journal article" date="2019" name="Sci. Rep.">
        <title>A high-quality genome of Eragrostis curvula grass provides insights into Poaceae evolution and supports new strategies to enhance forage quality.</title>
        <authorList>
            <person name="Carballo J."/>
            <person name="Santos B.A.C.M."/>
            <person name="Zappacosta D."/>
            <person name="Garbus I."/>
            <person name="Selva J.P."/>
            <person name="Gallo C.A."/>
            <person name="Diaz A."/>
            <person name="Albertini E."/>
            <person name="Caccamo M."/>
            <person name="Echenique V."/>
        </authorList>
    </citation>
    <scope>NUCLEOTIDE SEQUENCE [LARGE SCALE GENOMIC DNA]</scope>
    <source>
        <strain evidence="4">cv. Victoria</strain>
        <tissue evidence="3">Leaf</tissue>
    </source>
</reference>
<dbReference type="PANTHER" id="PTHR34145">
    <property type="entry name" value="OS02G0105600 PROTEIN"/>
    <property type="match status" value="1"/>
</dbReference>
<sequence length="255" mass="27963">MDFGEEEENGVWKGWSFSFPRPLFTSAVLQSLRLSHCRCLDLPAAIVLPSLETLHLTAVIDSEKTIQLGLISSCPRLADLTLESCSKLTRVSVRNKRLCRLALLCCHSVVSVSLDASELRFLHYRGAVPVGSLFAFHGFPGIHSGIMDFCGPKPVEREGPRRVPVAPGELQDRQAPAPQLRPAWLQRREQISHGFPSVPQPSKSSSSQDASIDSHSITRVLQQTPDLAVLSLFLVPDPEHTPVTIPDAPPPVLCL</sequence>
<evidence type="ECO:0000313" key="3">
    <source>
        <dbReference type="EMBL" id="TVU13352.1"/>
    </source>
</evidence>
<dbReference type="InterPro" id="IPR055411">
    <property type="entry name" value="LRR_FXL15/At3g58940/PEG3-like"/>
</dbReference>
<keyword evidence="4" id="KW-1185">Reference proteome</keyword>
<name>A0A5J9TPN5_9POAL</name>
<dbReference type="SUPFAM" id="SSF52047">
    <property type="entry name" value="RNI-like"/>
    <property type="match status" value="1"/>
</dbReference>
<dbReference type="AlphaFoldDB" id="A0A5J9TPN5"/>
<proteinExistence type="predicted"/>
<accession>A0A5J9TPN5</accession>
<dbReference type="InterPro" id="IPR053772">
    <property type="entry name" value="At1g61320/At1g61330-like"/>
</dbReference>
<comment type="caution">
    <text evidence="3">The sequence shown here is derived from an EMBL/GenBank/DDBJ whole genome shotgun (WGS) entry which is preliminary data.</text>
</comment>
<gene>
    <name evidence="3" type="ORF">EJB05_40404</name>
</gene>
<evidence type="ECO:0000256" key="1">
    <source>
        <dbReference type="SAM" id="MobiDB-lite"/>
    </source>
</evidence>
<dbReference type="OrthoDB" id="695856at2759"/>
<dbReference type="PANTHER" id="PTHR34145:SF65">
    <property type="entry name" value="FBD DOMAIN-CONTAINING PROTEIN"/>
    <property type="match status" value="1"/>
</dbReference>
<dbReference type="Pfam" id="PF24758">
    <property type="entry name" value="LRR_At5g56370"/>
    <property type="match status" value="1"/>
</dbReference>
<dbReference type="Proteomes" id="UP000324897">
    <property type="component" value="Unassembled WGS sequence"/>
</dbReference>
<evidence type="ECO:0000313" key="4">
    <source>
        <dbReference type="Proteomes" id="UP000324897"/>
    </source>
</evidence>
<protein>
    <recommendedName>
        <fullName evidence="2">F-box/LRR-repeat protein 15/At3g58940/PEG3-like LRR domain-containing protein</fullName>
    </recommendedName>
</protein>
<feature type="region of interest" description="Disordered" evidence="1">
    <location>
        <begin position="158"/>
        <end position="177"/>
    </location>
</feature>